<reference evidence="2 3" key="1">
    <citation type="submission" date="2023-07" db="EMBL/GenBank/DDBJ databases">
        <title>Sorghum-associated microbial communities from plants grown in Nebraska, USA.</title>
        <authorList>
            <person name="Schachtman D."/>
        </authorList>
    </citation>
    <scope>NUCLEOTIDE SEQUENCE [LARGE SCALE GENOMIC DNA]</scope>
    <source>
        <strain evidence="2 3">DS1314</strain>
    </source>
</reference>
<comment type="caution">
    <text evidence="2">The sequence shown here is derived from an EMBL/GenBank/DDBJ whole genome shotgun (WGS) entry which is preliminary data.</text>
</comment>
<organism evidence="2 3">
    <name type="scientific">Paenibacillus tundrae</name>
    <dbReference type="NCBI Taxonomy" id="528187"/>
    <lineage>
        <taxon>Bacteria</taxon>
        <taxon>Bacillati</taxon>
        <taxon>Bacillota</taxon>
        <taxon>Bacilli</taxon>
        <taxon>Bacillales</taxon>
        <taxon>Paenibacillaceae</taxon>
        <taxon>Paenibacillus</taxon>
    </lineage>
</organism>
<accession>A0ABT9WJT6</accession>
<evidence type="ECO:0000256" key="1">
    <source>
        <dbReference type="SAM" id="SignalP"/>
    </source>
</evidence>
<evidence type="ECO:0000313" key="2">
    <source>
        <dbReference type="EMBL" id="MDQ0173559.1"/>
    </source>
</evidence>
<keyword evidence="3" id="KW-1185">Reference proteome</keyword>
<evidence type="ECO:0000313" key="3">
    <source>
        <dbReference type="Proteomes" id="UP001233836"/>
    </source>
</evidence>
<keyword evidence="1" id="KW-0732">Signal</keyword>
<gene>
    <name evidence="2" type="ORF">J2T19_005052</name>
</gene>
<feature type="signal peptide" evidence="1">
    <location>
        <begin position="1"/>
        <end position="24"/>
    </location>
</feature>
<proteinExistence type="predicted"/>
<name>A0ABT9WJT6_9BACL</name>
<dbReference type="EMBL" id="JAUSTI010000021">
    <property type="protein sequence ID" value="MDQ0173559.1"/>
    <property type="molecule type" value="Genomic_DNA"/>
</dbReference>
<dbReference type="RefSeq" id="WP_307220712.1">
    <property type="nucleotide sequence ID" value="NZ_JAUSTI010000021.1"/>
</dbReference>
<protein>
    <submittedName>
        <fullName evidence="2">Uncharacterized protein</fullName>
    </submittedName>
</protein>
<dbReference type="Proteomes" id="UP001233836">
    <property type="component" value="Unassembled WGS sequence"/>
</dbReference>
<sequence>MKTKWLTLGCVLLLVLTGTTFIMGADQDNQKIKLDADANVEALNALTNNPILKENDKKFNKLEKKSNIKIQLTLEDRQSISNNLVDYKANVKGNIKLDKAYPFEGDGNLQLYNFDGREVYYGAIDLKMKNIKGNDEGVLSLRYEPKTDKLDISITSGAMGDTAMIPFGKPFLTLDDLNQIDQIKEDAFK</sequence>
<feature type="chain" id="PRO_5045212063" evidence="1">
    <location>
        <begin position="25"/>
        <end position="189"/>
    </location>
</feature>